<dbReference type="SUPFAM" id="SSF47661">
    <property type="entry name" value="t-snare proteins"/>
    <property type="match status" value="1"/>
</dbReference>
<dbReference type="GO" id="GO:0004879">
    <property type="term" value="F:nuclear receptor activity"/>
    <property type="evidence" value="ECO:0007669"/>
    <property type="project" value="InterPro"/>
</dbReference>
<keyword evidence="8" id="KW-0812">Transmembrane</keyword>
<proteinExistence type="predicted"/>
<keyword evidence="5" id="KW-0675">Receptor</keyword>
<dbReference type="InterPro" id="IPR059001">
    <property type="entry name" value="STX17_N"/>
</dbReference>
<dbReference type="Pfam" id="PF26585">
    <property type="entry name" value="STX17_N"/>
    <property type="match status" value="1"/>
</dbReference>
<evidence type="ECO:0000256" key="4">
    <source>
        <dbReference type="ARBA" id="ARBA00023163"/>
    </source>
</evidence>
<feature type="domain" description="T-SNARE coiled-coil homology" evidence="9">
    <location>
        <begin position="298"/>
        <end position="360"/>
    </location>
</feature>
<name>A0AAD8ZWH3_9TELE</name>
<dbReference type="PROSITE" id="PS50192">
    <property type="entry name" value="T_SNARE"/>
    <property type="match status" value="1"/>
</dbReference>
<dbReference type="PANTHER" id="PTHR24085:SF2">
    <property type="entry name" value="NUCLEAR RECEPTOR SUBFAMILY 4 GROUP A MEMBER 3"/>
    <property type="match status" value="1"/>
</dbReference>
<keyword evidence="8" id="KW-1133">Transmembrane helix</keyword>
<dbReference type="AlphaFoldDB" id="A0AAD8ZWH3"/>
<dbReference type="GO" id="GO:0071376">
    <property type="term" value="P:cellular response to corticotropin-releasing hormone stimulus"/>
    <property type="evidence" value="ECO:0007669"/>
    <property type="project" value="TreeGrafter"/>
</dbReference>
<keyword evidence="4" id="KW-0804">Transcription</keyword>
<dbReference type="Proteomes" id="UP001239994">
    <property type="component" value="Unassembled WGS sequence"/>
</dbReference>
<evidence type="ECO:0000256" key="2">
    <source>
        <dbReference type="ARBA" id="ARBA00023015"/>
    </source>
</evidence>
<dbReference type="GO" id="GO:0035259">
    <property type="term" value="F:nuclear glucocorticoid receptor binding"/>
    <property type="evidence" value="ECO:0007669"/>
    <property type="project" value="TreeGrafter"/>
</dbReference>
<dbReference type="InterPro" id="IPR000727">
    <property type="entry name" value="T_SNARE_dom"/>
</dbReference>
<dbReference type="CDD" id="cd15846">
    <property type="entry name" value="SNARE_syntaxin17"/>
    <property type="match status" value="1"/>
</dbReference>
<feature type="compositionally biased region" description="Polar residues" evidence="7">
    <location>
        <begin position="250"/>
        <end position="277"/>
    </location>
</feature>
<gene>
    <name evidence="11" type="ORF">P4O66_005170</name>
</gene>
<keyword evidence="3" id="KW-0175">Coiled coil</keyword>
<comment type="caution">
    <text evidence="11">The sequence shown here is derived from an EMBL/GenBank/DDBJ whole genome shotgun (WGS) entry which is preliminary data.</text>
</comment>
<dbReference type="GO" id="GO:0005667">
    <property type="term" value="C:transcription regulator complex"/>
    <property type="evidence" value="ECO:0007669"/>
    <property type="project" value="TreeGrafter"/>
</dbReference>
<evidence type="ECO:0000256" key="6">
    <source>
        <dbReference type="ARBA" id="ARBA00023242"/>
    </source>
</evidence>
<evidence type="ECO:0000256" key="8">
    <source>
        <dbReference type="SAM" id="Phobius"/>
    </source>
</evidence>
<dbReference type="InterPro" id="IPR000536">
    <property type="entry name" value="Nucl_hrmn_rcpt_lig-bd"/>
</dbReference>
<dbReference type="Pfam" id="PF00104">
    <property type="entry name" value="Hormone_recep"/>
    <property type="match status" value="1"/>
</dbReference>
<dbReference type="GO" id="GO:0016020">
    <property type="term" value="C:membrane"/>
    <property type="evidence" value="ECO:0007669"/>
    <property type="project" value="InterPro"/>
</dbReference>
<feature type="non-terminal residue" evidence="11">
    <location>
        <position position="1"/>
    </location>
</feature>
<dbReference type="GO" id="GO:0005634">
    <property type="term" value="C:nucleus"/>
    <property type="evidence" value="ECO:0007669"/>
    <property type="project" value="UniProtKB-SubCell"/>
</dbReference>
<evidence type="ECO:0000256" key="3">
    <source>
        <dbReference type="ARBA" id="ARBA00023054"/>
    </source>
</evidence>
<evidence type="ECO:0000259" key="10">
    <source>
        <dbReference type="PROSITE" id="PS51843"/>
    </source>
</evidence>
<dbReference type="GO" id="GO:0000978">
    <property type="term" value="F:RNA polymerase II cis-regulatory region sequence-specific DNA binding"/>
    <property type="evidence" value="ECO:0007669"/>
    <property type="project" value="TreeGrafter"/>
</dbReference>
<dbReference type="InterPro" id="IPR003070">
    <property type="entry name" value="NR4A1-3"/>
</dbReference>
<organism evidence="11 12">
    <name type="scientific">Electrophorus voltai</name>
    <dbReference type="NCBI Taxonomy" id="2609070"/>
    <lineage>
        <taxon>Eukaryota</taxon>
        <taxon>Metazoa</taxon>
        <taxon>Chordata</taxon>
        <taxon>Craniata</taxon>
        <taxon>Vertebrata</taxon>
        <taxon>Euteleostomi</taxon>
        <taxon>Actinopterygii</taxon>
        <taxon>Neopterygii</taxon>
        <taxon>Teleostei</taxon>
        <taxon>Ostariophysi</taxon>
        <taxon>Gymnotiformes</taxon>
        <taxon>Gymnotoidei</taxon>
        <taxon>Gymnotidae</taxon>
        <taxon>Electrophorus</taxon>
    </lineage>
</organism>
<dbReference type="Gene3D" id="1.10.565.10">
    <property type="entry name" value="Retinoid X Receptor"/>
    <property type="match status" value="1"/>
</dbReference>
<feature type="region of interest" description="Disordered" evidence="7">
    <location>
        <begin position="250"/>
        <end position="285"/>
    </location>
</feature>
<keyword evidence="12" id="KW-1185">Reference proteome</keyword>
<feature type="domain" description="NR LBD" evidence="10">
    <location>
        <begin position="1"/>
        <end position="147"/>
    </location>
</feature>
<keyword evidence="2" id="KW-0805">Transcription regulation</keyword>
<reference evidence="11" key="1">
    <citation type="submission" date="2023-03" db="EMBL/GenBank/DDBJ databases">
        <title>Electrophorus voltai genome.</title>
        <authorList>
            <person name="Bian C."/>
        </authorList>
    </citation>
    <scope>NUCLEOTIDE SEQUENCE</scope>
    <source>
        <strain evidence="11">CB-2022</strain>
        <tissue evidence="11">Muscle</tissue>
    </source>
</reference>
<feature type="transmembrane region" description="Helical" evidence="8">
    <location>
        <begin position="365"/>
        <end position="385"/>
    </location>
</feature>
<dbReference type="InterPro" id="IPR028676">
    <property type="entry name" value="STX17_SNARE"/>
</dbReference>
<protein>
    <recommendedName>
        <fullName evidence="13">t-SNARE coiled-coil homology domain-containing protein</fullName>
    </recommendedName>
</protein>
<evidence type="ECO:0000313" key="12">
    <source>
        <dbReference type="Proteomes" id="UP001239994"/>
    </source>
</evidence>
<dbReference type="InterPro" id="IPR035500">
    <property type="entry name" value="NHR-like_dom_sf"/>
</dbReference>
<dbReference type="GO" id="GO:0016192">
    <property type="term" value="P:vesicle-mediated transport"/>
    <property type="evidence" value="ECO:0007669"/>
    <property type="project" value="InterPro"/>
</dbReference>
<accession>A0AAD8ZWH3</accession>
<dbReference type="PRINTS" id="PR01284">
    <property type="entry name" value="NUCLEARECPTR"/>
</dbReference>
<keyword evidence="6" id="KW-0539">Nucleus</keyword>
<dbReference type="InterPro" id="IPR010989">
    <property type="entry name" value="SNARE"/>
</dbReference>
<dbReference type="SUPFAM" id="SSF48508">
    <property type="entry name" value="Nuclear receptor ligand-binding domain"/>
    <property type="match status" value="1"/>
</dbReference>
<comment type="subcellular location">
    <subcellularLocation>
        <location evidence="1">Nucleus</location>
    </subcellularLocation>
</comment>
<keyword evidence="8" id="KW-0472">Membrane</keyword>
<sequence>SLLAEEKFVFCTGLVLHRLQCLRGFGEWLDSIRDFSSHLQSLSLDIPAFSCLSALVLLTEQCPGLKEPKKVEELQSKLVCCLREHLSSGGAGGVAAAGKAPPSVAAVLGLRAELRSQRTQGLQRIFYLKLEDLRSQLSNTMTDEAGKLTLRRLEAPIQKFLKVVVPTDLERLRQHQHNIEKFQRGAEWEKLHQEHINASRTVQQLRSNLREMDKLCGHVRSADATALQKLVQPIQDRASAAAQNFLQLHSSSVNHPGPRPQQTISTNTQSASDTPNSDGEVGGARMPVTQGQLFLPAIPPDQNAAESWDSLEEDLLQLNGLVNEFSSLVHAQQDKIDSIEANVSIAAANVEEGTRSLGKAAQASLLVLPVAGAVVGTVLGGPLGLLAGYKVAGVAAALGGALLGFTGGNLIQRRKRERVEHQLLQLQDTDHGHEPTQ</sequence>
<evidence type="ECO:0008006" key="13">
    <source>
        <dbReference type="Google" id="ProtNLM"/>
    </source>
</evidence>
<dbReference type="PANTHER" id="PTHR24085">
    <property type="entry name" value="NUCLEAR HORMONE RECEPTOR"/>
    <property type="match status" value="1"/>
</dbReference>
<evidence type="ECO:0000256" key="5">
    <source>
        <dbReference type="ARBA" id="ARBA00023170"/>
    </source>
</evidence>
<evidence type="ECO:0000259" key="9">
    <source>
        <dbReference type="PROSITE" id="PS50192"/>
    </source>
</evidence>
<evidence type="ECO:0000256" key="7">
    <source>
        <dbReference type="SAM" id="MobiDB-lite"/>
    </source>
</evidence>
<evidence type="ECO:0000313" key="11">
    <source>
        <dbReference type="EMBL" id="KAK1806667.1"/>
    </source>
</evidence>
<evidence type="ECO:0000256" key="1">
    <source>
        <dbReference type="ARBA" id="ARBA00004123"/>
    </source>
</evidence>
<dbReference type="Gene3D" id="1.20.5.110">
    <property type="match status" value="1"/>
</dbReference>
<dbReference type="SMART" id="SM00397">
    <property type="entry name" value="t_SNARE"/>
    <property type="match status" value="1"/>
</dbReference>
<feature type="transmembrane region" description="Helical" evidence="8">
    <location>
        <begin position="391"/>
        <end position="411"/>
    </location>
</feature>
<dbReference type="PROSITE" id="PS51843">
    <property type="entry name" value="NR_LBD"/>
    <property type="match status" value="1"/>
</dbReference>
<dbReference type="EMBL" id="JAROKS010000001">
    <property type="protein sequence ID" value="KAK1806667.1"/>
    <property type="molecule type" value="Genomic_DNA"/>
</dbReference>